<dbReference type="Pfam" id="PF13340">
    <property type="entry name" value="DUF4096"/>
    <property type="match status" value="1"/>
</dbReference>
<dbReference type="KEGG" id="thao:NI17_000885"/>
<protein>
    <submittedName>
        <fullName evidence="3">Transposase</fullName>
    </submittedName>
</protein>
<evidence type="ECO:0000256" key="1">
    <source>
        <dbReference type="SAM" id="MobiDB-lite"/>
    </source>
</evidence>
<organism evidence="3 4">
    <name type="scientific">Thermobifida halotolerans</name>
    <dbReference type="NCBI Taxonomy" id="483545"/>
    <lineage>
        <taxon>Bacteria</taxon>
        <taxon>Bacillati</taxon>
        <taxon>Actinomycetota</taxon>
        <taxon>Actinomycetes</taxon>
        <taxon>Streptosporangiales</taxon>
        <taxon>Nocardiopsidaceae</taxon>
        <taxon>Thermobifida</taxon>
    </lineage>
</organism>
<keyword evidence="4" id="KW-1185">Reference proteome</keyword>
<dbReference type="EMBL" id="CP063196">
    <property type="protein sequence ID" value="UOE19854.1"/>
    <property type="molecule type" value="Genomic_DNA"/>
</dbReference>
<gene>
    <name evidence="3" type="ORF">NI17_000885</name>
</gene>
<dbReference type="InterPro" id="IPR025161">
    <property type="entry name" value="IS402-like_dom"/>
</dbReference>
<dbReference type="PANTHER" id="PTHR30007:SF0">
    <property type="entry name" value="TRANSPOSASE"/>
    <property type="match status" value="1"/>
</dbReference>
<feature type="compositionally biased region" description="Basic residues" evidence="1">
    <location>
        <begin position="206"/>
        <end position="218"/>
    </location>
</feature>
<reference evidence="3" key="1">
    <citation type="submission" date="2020-10" db="EMBL/GenBank/DDBJ databases">
        <title>De novo genome project of the cellulose decomposer Thermobifida halotolerans type strain.</title>
        <authorList>
            <person name="Nagy I."/>
            <person name="Horvath B."/>
            <person name="Kukolya J."/>
            <person name="Nagy I."/>
            <person name="Orsini M."/>
        </authorList>
    </citation>
    <scope>NUCLEOTIDE SEQUENCE</scope>
    <source>
        <strain evidence="3">DSM 44931</strain>
    </source>
</reference>
<feature type="domain" description="Insertion element IS402-like" evidence="2">
    <location>
        <begin position="10"/>
        <end position="82"/>
    </location>
</feature>
<proteinExistence type="predicted"/>
<feature type="compositionally biased region" description="Basic and acidic residues" evidence="1">
    <location>
        <begin position="118"/>
        <end position="138"/>
    </location>
</feature>
<sequence length="218" mass="24005">MRQRRHPSDLTDARWALTGLLPPAPNTGGRPGKHPRHDIVDAVLSVVRTGCAWRRSPFGFPPWQTVCRYFTRWEKDGVTEPILAVLCRPARAARGRADEPTASVIDSQSAKGAATGPRGRDAGRWAAEHREPSEEPRVRCGPPRSATARRRVPELWRHGRRRGGAVASTVAPEKSHSQYSDRPEQAADGIDIPSVPPLGESAIRPRAPRRSGVRHVSQ</sequence>
<dbReference type="Proteomes" id="UP000265719">
    <property type="component" value="Chromosome"/>
</dbReference>
<evidence type="ECO:0000313" key="3">
    <source>
        <dbReference type="EMBL" id="UOE19854.1"/>
    </source>
</evidence>
<evidence type="ECO:0000259" key="2">
    <source>
        <dbReference type="Pfam" id="PF13340"/>
    </source>
</evidence>
<feature type="region of interest" description="Disordered" evidence="1">
    <location>
        <begin position="93"/>
        <end position="218"/>
    </location>
</feature>
<name>A0AA97LXE3_9ACTN</name>
<feature type="compositionally biased region" description="Basic and acidic residues" evidence="1">
    <location>
        <begin position="173"/>
        <end position="185"/>
    </location>
</feature>
<accession>A0AA97LXE3</accession>
<dbReference type="AlphaFoldDB" id="A0AA97LXE3"/>
<evidence type="ECO:0000313" key="4">
    <source>
        <dbReference type="Proteomes" id="UP000265719"/>
    </source>
</evidence>
<dbReference type="PANTHER" id="PTHR30007">
    <property type="entry name" value="PHP DOMAIN PROTEIN"/>
    <property type="match status" value="1"/>
</dbReference>